<dbReference type="GO" id="GO:0016987">
    <property type="term" value="F:sigma factor activity"/>
    <property type="evidence" value="ECO:0007669"/>
    <property type="project" value="UniProtKB-KW"/>
</dbReference>
<protein>
    <submittedName>
        <fullName evidence="6">Sigma-70 family RNA polymerase sigma factor</fullName>
    </submittedName>
</protein>
<dbReference type="Pfam" id="PF08281">
    <property type="entry name" value="Sigma70_r4_2"/>
    <property type="match status" value="1"/>
</dbReference>
<reference evidence="6 7" key="1">
    <citation type="submission" date="2019-10" db="EMBL/GenBank/DDBJ databases">
        <authorList>
            <person name="Dong K."/>
        </authorList>
    </citation>
    <scope>NUCLEOTIDE SEQUENCE [LARGE SCALE GENOMIC DNA]</scope>
    <source>
        <strain evidence="7">dk4302</strain>
    </source>
</reference>
<keyword evidence="2" id="KW-0805">Transcription regulation</keyword>
<dbReference type="GO" id="GO:0003677">
    <property type="term" value="F:DNA binding"/>
    <property type="evidence" value="ECO:0007669"/>
    <property type="project" value="InterPro"/>
</dbReference>
<dbReference type="InterPro" id="IPR000792">
    <property type="entry name" value="Tscrpt_reg_LuxR_C"/>
</dbReference>
<sequence length="195" mass="22685">MNHAKVDIQTIIDLKNGDAYALAHIYAIYTDQVYQLAFMLLKDSGWSEDLVQEVYLRLWNVRDELDVNKPIWPFLYTLTKRASLNKLRSIRRSEEAFERLLTYVQHHSESADQPFLNKELAANIKACFSELPLQQERAIIMSKVEGMSYKEIAEELQISPNTVKNHIVQALKTLRNSSLSKDALHLLFIMYLLEK</sequence>
<dbReference type="SUPFAM" id="SSF88659">
    <property type="entry name" value="Sigma3 and sigma4 domains of RNA polymerase sigma factors"/>
    <property type="match status" value="1"/>
</dbReference>
<keyword evidence="3" id="KW-0731">Sigma factor</keyword>
<evidence type="ECO:0000313" key="6">
    <source>
        <dbReference type="EMBL" id="QGA26951.1"/>
    </source>
</evidence>
<dbReference type="Gene3D" id="1.10.1740.10">
    <property type="match status" value="1"/>
</dbReference>
<dbReference type="Gene3D" id="1.10.10.10">
    <property type="entry name" value="Winged helix-like DNA-binding domain superfamily/Winged helix DNA-binding domain"/>
    <property type="match status" value="1"/>
</dbReference>
<keyword evidence="7" id="KW-1185">Reference proteome</keyword>
<dbReference type="EMBL" id="CP045652">
    <property type="protein sequence ID" value="QGA26951.1"/>
    <property type="molecule type" value="Genomic_DNA"/>
</dbReference>
<dbReference type="InterPro" id="IPR013249">
    <property type="entry name" value="RNA_pol_sigma70_r4_t2"/>
</dbReference>
<evidence type="ECO:0000256" key="1">
    <source>
        <dbReference type="ARBA" id="ARBA00010641"/>
    </source>
</evidence>
<dbReference type="InterPro" id="IPR039425">
    <property type="entry name" value="RNA_pol_sigma-70-like"/>
</dbReference>
<accession>A0A5Q0QDE8</accession>
<dbReference type="GO" id="GO:0006352">
    <property type="term" value="P:DNA-templated transcription initiation"/>
    <property type="evidence" value="ECO:0007669"/>
    <property type="project" value="InterPro"/>
</dbReference>
<dbReference type="RefSeq" id="WP_153511793.1">
    <property type="nucleotide sequence ID" value="NZ_CP045652.1"/>
</dbReference>
<proteinExistence type="inferred from homology"/>
<dbReference type="InterPro" id="IPR013324">
    <property type="entry name" value="RNA_pol_sigma_r3/r4-like"/>
</dbReference>
<dbReference type="AlphaFoldDB" id="A0A5Q0QDE8"/>
<evidence type="ECO:0000256" key="3">
    <source>
        <dbReference type="ARBA" id="ARBA00023082"/>
    </source>
</evidence>
<dbReference type="InterPro" id="IPR036388">
    <property type="entry name" value="WH-like_DNA-bd_sf"/>
</dbReference>
<name>A0A5Q0QDE8_9SPHI</name>
<dbReference type="PRINTS" id="PR00038">
    <property type="entry name" value="HTHLUXR"/>
</dbReference>
<evidence type="ECO:0000259" key="5">
    <source>
        <dbReference type="SMART" id="SM00421"/>
    </source>
</evidence>
<dbReference type="Proteomes" id="UP000326921">
    <property type="component" value="Chromosome"/>
</dbReference>
<evidence type="ECO:0000256" key="2">
    <source>
        <dbReference type="ARBA" id="ARBA00023015"/>
    </source>
</evidence>
<feature type="domain" description="HTH luxR-type" evidence="5">
    <location>
        <begin position="130"/>
        <end position="187"/>
    </location>
</feature>
<gene>
    <name evidence="6" type="ORF">GFH32_11770</name>
</gene>
<evidence type="ECO:0000256" key="4">
    <source>
        <dbReference type="ARBA" id="ARBA00023163"/>
    </source>
</evidence>
<evidence type="ECO:0000313" key="7">
    <source>
        <dbReference type="Proteomes" id="UP000326921"/>
    </source>
</evidence>
<comment type="similarity">
    <text evidence="1">Belongs to the sigma-70 factor family. ECF subfamily.</text>
</comment>
<dbReference type="KEGG" id="sphe:GFH32_11770"/>
<dbReference type="PANTHER" id="PTHR43133:SF46">
    <property type="entry name" value="RNA POLYMERASE SIGMA-70 FACTOR ECF SUBFAMILY"/>
    <property type="match status" value="1"/>
</dbReference>
<dbReference type="InterPro" id="IPR007627">
    <property type="entry name" value="RNA_pol_sigma70_r2"/>
</dbReference>
<dbReference type="PANTHER" id="PTHR43133">
    <property type="entry name" value="RNA POLYMERASE ECF-TYPE SIGMA FACTO"/>
    <property type="match status" value="1"/>
</dbReference>
<dbReference type="Pfam" id="PF04542">
    <property type="entry name" value="Sigma70_r2"/>
    <property type="match status" value="1"/>
</dbReference>
<dbReference type="SMART" id="SM00421">
    <property type="entry name" value="HTH_LUXR"/>
    <property type="match status" value="1"/>
</dbReference>
<dbReference type="NCBIfam" id="TIGR02937">
    <property type="entry name" value="sigma70-ECF"/>
    <property type="match status" value="1"/>
</dbReference>
<organism evidence="6 7">
    <name type="scientific">Sphingobacterium zhuxiongii</name>
    <dbReference type="NCBI Taxonomy" id="2662364"/>
    <lineage>
        <taxon>Bacteria</taxon>
        <taxon>Pseudomonadati</taxon>
        <taxon>Bacteroidota</taxon>
        <taxon>Sphingobacteriia</taxon>
        <taxon>Sphingobacteriales</taxon>
        <taxon>Sphingobacteriaceae</taxon>
        <taxon>Sphingobacterium</taxon>
    </lineage>
</organism>
<dbReference type="SUPFAM" id="SSF88946">
    <property type="entry name" value="Sigma2 domain of RNA polymerase sigma factors"/>
    <property type="match status" value="1"/>
</dbReference>
<dbReference type="InterPro" id="IPR014284">
    <property type="entry name" value="RNA_pol_sigma-70_dom"/>
</dbReference>
<dbReference type="InterPro" id="IPR013325">
    <property type="entry name" value="RNA_pol_sigma_r2"/>
</dbReference>
<keyword evidence="4" id="KW-0804">Transcription</keyword>
<dbReference type="CDD" id="cd06171">
    <property type="entry name" value="Sigma70_r4"/>
    <property type="match status" value="1"/>
</dbReference>